<dbReference type="Proteomes" id="UP000190064">
    <property type="component" value="Unassembled WGS sequence"/>
</dbReference>
<evidence type="ECO:0000256" key="1">
    <source>
        <dbReference type="ARBA" id="ARBA00004370"/>
    </source>
</evidence>
<dbReference type="InterPro" id="IPR004089">
    <property type="entry name" value="MCPsignal_dom"/>
</dbReference>
<dbReference type="GO" id="GO:0016020">
    <property type="term" value="C:membrane"/>
    <property type="evidence" value="ECO:0007669"/>
    <property type="project" value="UniProtKB-SubCell"/>
</dbReference>
<dbReference type="Gene3D" id="6.10.340.10">
    <property type="match status" value="1"/>
</dbReference>
<evidence type="ECO:0008006" key="10">
    <source>
        <dbReference type="Google" id="ProtNLM"/>
    </source>
</evidence>
<feature type="transmembrane region" description="Helical" evidence="5">
    <location>
        <begin position="9"/>
        <end position="29"/>
    </location>
</feature>
<dbReference type="Pfam" id="PF00672">
    <property type="entry name" value="HAMP"/>
    <property type="match status" value="1"/>
</dbReference>
<protein>
    <recommendedName>
        <fullName evidence="10">Methyl-accepting chemotaxis protein</fullName>
    </recommendedName>
</protein>
<evidence type="ECO:0000256" key="5">
    <source>
        <dbReference type="SAM" id="Phobius"/>
    </source>
</evidence>
<evidence type="ECO:0000313" key="9">
    <source>
        <dbReference type="Proteomes" id="UP000190064"/>
    </source>
</evidence>
<name>A0A1T1HF62_OCELI</name>
<proteinExistence type="inferred from homology"/>
<organism evidence="8 9">
    <name type="scientific">Oceanospirillum linum</name>
    <dbReference type="NCBI Taxonomy" id="966"/>
    <lineage>
        <taxon>Bacteria</taxon>
        <taxon>Pseudomonadati</taxon>
        <taxon>Pseudomonadota</taxon>
        <taxon>Gammaproteobacteria</taxon>
        <taxon>Oceanospirillales</taxon>
        <taxon>Oceanospirillaceae</taxon>
        <taxon>Oceanospirillum</taxon>
    </lineage>
</organism>
<keyword evidence="5" id="KW-1133">Transmembrane helix</keyword>
<dbReference type="EMBL" id="MTSD02000001">
    <property type="protein sequence ID" value="OOV88499.1"/>
    <property type="molecule type" value="Genomic_DNA"/>
</dbReference>
<dbReference type="PANTHER" id="PTHR32089:SF112">
    <property type="entry name" value="LYSOZYME-LIKE PROTEIN-RELATED"/>
    <property type="match status" value="1"/>
</dbReference>
<dbReference type="Pfam" id="PF00015">
    <property type="entry name" value="MCPsignal"/>
    <property type="match status" value="1"/>
</dbReference>
<dbReference type="SMART" id="SM00283">
    <property type="entry name" value="MA"/>
    <property type="match status" value="1"/>
</dbReference>
<keyword evidence="5" id="KW-0812">Transmembrane</keyword>
<dbReference type="Gene3D" id="1.10.287.950">
    <property type="entry name" value="Methyl-accepting chemotaxis protein"/>
    <property type="match status" value="1"/>
</dbReference>
<dbReference type="AlphaFoldDB" id="A0A1T1HF62"/>
<dbReference type="STRING" id="966.BTA35_0203055"/>
<dbReference type="CDD" id="cd06225">
    <property type="entry name" value="HAMP"/>
    <property type="match status" value="1"/>
</dbReference>
<comment type="subcellular location">
    <subcellularLocation>
        <location evidence="1">Membrane</location>
    </subcellularLocation>
</comment>
<evidence type="ECO:0000256" key="4">
    <source>
        <dbReference type="PROSITE-ProRule" id="PRU00284"/>
    </source>
</evidence>
<evidence type="ECO:0000259" key="6">
    <source>
        <dbReference type="PROSITE" id="PS50111"/>
    </source>
</evidence>
<dbReference type="GO" id="GO:0006935">
    <property type="term" value="P:chemotaxis"/>
    <property type="evidence" value="ECO:0007669"/>
    <property type="project" value="UniProtKB-ARBA"/>
</dbReference>
<gene>
    <name evidence="8" type="ORF">BTA35_0203055</name>
</gene>
<dbReference type="RefSeq" id="WP_077242936.1">
    <property type="nucleotide sequence ID" value="NZ_FXTS01000001.1"/>
</dbReference>
<keyword evidence="2 4" id="KW-0807">Transducer</keyword>
<dbReference type="GO" id="GO:0007165">
    <property type="term" value="P:signal transduction"/>
    <property type="evidence" value="ECO:0007669"/>
    <property type="project" value="UniProtKB-KW"/>
</dbReference>
<evidence type="ECO:0000256" key="3">
    <source>
        <dbReference type="ARBA" id="ARBA00029447"/>
    </source>
</evidence>
<keyword evidence="5" id="KW-0472">Membrane</keyword>
<sequence length="299" mass="32275">MTQSIQQRLLYSFIGAGLLIGGAFSLFAQSSLALHEGGQSWFVPGCLSVGLIIGLFNYWLFRRLVLSRLEQLAQVFRIAAAGDLSQQCTVQSDDVFGEIIQYFNQMNQNQRELVEAIQASGDIIQTSMQALNRQTERTRADVENQNQSLAHINETVASMADAVVSIASHAQSTAGVAQHTEKDARNGNTVVQQGITGISQLIEDVNTVSNTLHGLAREAENIGEVLDIIEGIAEQTNLLALNAAIEAARAGEQGRGFAVVADEVRTLASRSRQATEDIHGMIDRLQGQSRDAVAAMSHG</sequence>
<evidence type="ECO:0000259" key="7">
    <source>
        <dbReference type="PROSITE" id="PS50885"/>
    </source>
</evidence>
<dbReference type="SUPFAM" id="SSF58104">
    <property type="entry name" value="Methyl-accepting chemotaxis protein (MCP) signaling domain"/>
    <property type="match status" value="1"/>
</dbReference>
<dbReference type="PROSITE" id="PS50885">
    <property type="entry name" value="HAMP"/>
    <property type="match status" value="1"/>
</dbReference>
<dbReference type="PANTHER" id="PTHR32089">
    <property type="entry name" value="METHYL-ACCEPTING CHEMOTAXIS PROTEIN MCPB"/>
    <property type="match status" value="1"/>
</dbReference>
<accession>A0A1T1HF62</accession>
<evidence type="ECO:0000313" key="8">
    <source>
        <dbReference type="EMBL" id="OOV88499.1"/>
    </source>
</evidence>
<feature type="domain" description="HAMP" evidence="7">
    <location>
        <begin position="63"/>
        <end position="115"/>
    </location>
</feature>
<evidence type="ECO:0000256" key="2">
    <source>
        <dbReference type="ARBA" id="ARBA00023224"/>
    </source>
</evidence>
<feature type="transmembrane region" description="Helical" evidence="5">
    <location>
        <begin position="41"/>
        <end position="61"/>
    </location>
</feature>
<dbReference type="PROSITE" id="PS50111">
    <property type="entry name" value="CHEMOTAXIS_TRANSDUC_2"/>
    <property type="match status" value="1"/>
</dbReference>
<feature type="domain" description="Methyl-accepting transducer" evidence="6">
    <location>
        <begin position="120"/>
        <end position="299"/>
    </location>
</feature>
<dbReference type="InterPro" id="IPR003660">
    <property type="entry name" value="HAMP_dom"/>
</dbReference>
<comment type="caution">
    <text evidence="8">The sequence shown here is derived from an EMBL/GenBank/DDBJ whole genome shotgun (WGS) entry which is preliminary data.</text>
</comment>
<reference evidence="8" key="1">
    <citation type="submission" date="2017-02" db="EMBL/GenBank/DDBJ databases">
        <title>Draft Genome Sequence of the Salt Water Bacterium Oceanospirillum linum ATCC 11336.</title>
        <authorList>
            <person name="Trachtenberg A.M."/>
            <person name="Carney J.G."/>
            <person name="Linnane J.D."/>
            <person name="Rheaume B.A."/>
            <person name="Pitts N.L."/>
            <person name="Mykles D.L."/>
            <person name="Maclea K.S."/>
        </authorList>
    </citation>
    <scope>NUCLEOTIDE SEQUENCE [LARGE SCALE GENOMIC DNA]</scope>
    <source>
        <strain evidence="8">ATCC 11336</strain>
    </source>
</reference>
<keyword evidence="9" id="KW-1185">Reference proteome</keyword>
<comment type="similarity">
    <text evidence="3">Belongs to the methyl-accepting chemotaxis (MCP) protein family.</text>
</comment>
<dbReference type="SMART" id="SM00304">
    <property type="entry name" value="HAMP"/>
    <property type="match status" value="2"/>
</dbReference>